<protein>
    <submittedName>
        <fullName evidence="2">Uncharacterized protein</fullName>
    </submittedName>
</protein>
<dbReference type="OrthoDB" id="10569105at2759"/>
<dbReference type="Proteomes" id="UP000039865">
    <property type="component" value="Unassembled WGS sequence"/>
</dbReference>
<feature type="compositionally biased region" description="Polar residues" evidence="1">
    <location>
        <begin position="8"/>
        <end position="30"/>
    </location>
</feature>
<keyword evidence="3" id="KW-1185">Reference proteome</keyword>
<evidence type="ECO:0000256" key="1">
    <source>
        <dbReference type="SAM" id="MobiDB-lite"/>
    </source>
</evidence>
<feature type="region of interest" description="Disordered" evidence="1">
    <location>
        <begin position="375"/>
        <end position="394"/>
    </location>
</feature>
<dbReference type="InParanoid" id="A0A078AK05"/>
<feature type="compositionally biased region" description="Basic and acidic residues" evidence="1">
    <location>
        <begin position="385"/>
        <end position="394"/>
    </location>
</feature>
<sequence>MYADSQKQRLGTSRNSGMTPIGSSRLTGGYNSISDEGNRELYHQLMHNILESVNISDDEAFERVFFDWNKENYIRDLIADANNNEFTIKDFTSQYASKLLQYNSAFLDLKDMKDRFQQTVSILDTQKFVRGKKFHYIDPSVEENVLVCSISQVQNLEGEPMVKLYLYIDDSFAFKTRVYPKSSNPFINLDIDIEEAQNADFDDSRTMRSEMDDDDDKVLYPKLGKTEITIDKEFPTYRNIYLQDPDANYSEDDEQFNQLISTSNKAQPLYEVKNMMQTKGRVHLVFTAELSEEFAQRTEELKKFYVTDTLKKIDQLSTALTNKKNVVSQAIECLYHIQFEPERGLILDQLNSVMDDGSSQMTDLSHMALDKVYKGTSTTASQSQRTKDDNKRLKQRNQREIDKFEKENSAAHNPNASNRLCGCDANCLIF</sequence>
<organism evidence="2 3">
    <name type="scientific">Stylonychia lemnae</name>
    <name type="common">Ciliate</name>
    <dbReference type="NCBI Taxonomy" id="5949"/>
    <lineage>
        <taxon>Eukaryota</taxon>
        <taxon>Sar</taxon>
        <taxon>Alveolata</taxon>
        <taxon>Ciliophora</taxon>
        <taxon>Intramacronucleata</taxon>
        <taxon>Spirotrichea</taxon>
        <taxon>Stichotrichia</taxon>
        <taxon>Sporadotrichida</taxon>
        <taxon>Oxytrichidae</taxon>
        <taxon>Stylonychinae</taxon>
        <taxon>Stylonychia</taxon>
    </lineage>
</organism>
<gene>
    <name evidence="2" type="primary">Contig8018.g8548</name>
    <name evidence="2" type="ORF">STYLEM_10811</name>
</gene>
<name>A0A078AK05_STYLE</name>
<dbReference type="EMBL" id="CCKQ01010278">
    <property type="protein sequence ID" value="CDW81787.1"/>
    <property type="molecule type" value="Genomic_DNA"/>
</dbReference>
<feature type="region of interest" description="Disordered" evidence="1">
    <location>
        <begin position="1"/>
        <end position="30"/>
    </location>
</feature>
<reference evidence="2 3" key="1">
    <citation type="submission" date="2014-06" db="EMBL/GenBank/DDBJ databases">
        <authorList>
            <person name="Swart Estienne"/>
        </authorList>
    </citation>
    <scope>NUCLEOTIDE SEQUENCE [LARGE SCALE GENOMIC DNA]</scope>
    <source>
        <strain evidence="2 3">130c</strain>
    </source>
</reference>
<feature type="compositionally biased region" description="Polar residues" evidence="1">
    <location>
        <begin position="375"/>
        <end position="384"/>
    </location>
</feature>
<accession>A0A078AK05</accession>
<proteinExistence type="predicted"/>
<evidence type="ECO:0000313" key="3">
    <source>
        <dbReference type="Proteomes" id="UP000039865"/>
    </source>
</evidence>
<dbReference type="AlphaFoldDB" id="A0A078AK05"/>
<evidence type="ECO:0000313" key="2">
    <source>
        <dbReference type="EMBL" id="CDW81787.1"/>
    </source>
</evidence>